<name>A0A9P4H2E4_9PLEO</name>
<keyword evidence="2" id="KW-1185">Reference proteome</keyword>
<dbReference type="Proteomes" id="UP000799777">
    <property type="component" value="Unassembled WGS sequence"/>
</dbReference>
<protein>
    <submittedName>
        <fullName evidence="1">Uncharacterized protein</fullName>
    </submittedName>
</protein>
<accession>A0A9P4H2E4</accession>
<gene>
    <name evidence="1" type="ORF">EK21DRAFT_92962</name>
</gene>
<evidence type="ECO:0000313" key="2">
    <source>
        <dbReference type="Proteomes" id="UP000799777"/>
    </source>
</evidence>
<evidence type="ECO:0000313" key="1">
    <source>
        <dbReference type="EMBL" id="KAF2025777.1"/>
    </source>
</evidence>
<dbReference type="AlphaFoldDB" id="A0A9P4H2E4"/>
<reference evidence="1" key="1">
    <citation type="journal article" date="2020" name="Stud. Mycol.">
        <title>101 Dothideomycetes genomes: a test case for predicting lifestyles and emergence of pathogens.</title>
        <authorList>
            <person name="Haridas S."/>
            <person name="Albert R."/>
            <person name="Binder M."/>
            <person name="Bloem J."/>
            <person name="Labutti K."/>
            <person name="Salamov A."/>
            <person name="Andreopoulos B."/>
            <person name="Baker S."/>
            <person name="Barry K."/>
            <person name="Bills G."/>
            <person name="Bluhm B."/>
            <person name="Cannon C."/>
            <person name="Castanera R."/>
            <person name="Culley D."/>
            <person name="Daum C."/>
            <person name="Ezra D."/>
            <person name="Gonzalez J."/>
            <person name="Henrissat B."/>
            <person name="Kuo A."/>
            <person name="Liang C."/>
            <person name="Lipzen A."/>
            <person name="Lutzoni F."/>
            <person name="Magnuson J."/>
            <person name="Mondo S."/>
            <person name="Nolan M."/>
            <person name="Ohm R."/>
            <person name="Pangilinan J."/>
            <person name="Park H.-J."/>
            <person name="Ramirez L."/>
            <person name="Alfaro M."/>
            <person name="Sun H."/>
            <person name="Tritt A."/>
            <person name="Yoshinaga Y."/>
            <person name="Zwiers L.-H."/>
            <person name="Turgeon B."/>
            <person name="Goodwin S."/>
            <person name="Spatafora J."/>
            <person name="Crous P."/>
            <person name="Grigoriev I."/>
        </authorList>
    </citation>
    <scope>NUCLEOTIDE SEQUENCE</scope>
    <source>
        <strain evidence="1">CBS 110217</strain>
    </source>
</reference>
<dbReference type="EMBL" id="ML978257">
    <property type="protein sequence ID" value="KAF2025777.1"/>
    <property type="molecule type" value="Genomic_DNA"/>
</dbReference>
<sequence>MLLTLPRELRDHIIDQVLLSESPAPAPIERVHLGNGKYHVQPGKRIGLPSHVDTQRKSSLLYANKPLHYEVQERAARLNVALILDLLVLEDGGVYSTWLNSPCGRNWQRIHFMVQVRMQPVHLTRFQERHASFYSSATSVRQVVMGAIAQVVRAAVLWILFRWTPEDAKGLANLDLFAREQKERPTSSIAQLGIDVGGIQGKVETSDRTCPWYNFTAHLEQHSRAILSHVGEMEVRHKGQVVQRWDAEAMNGMAMRLSSVDRDIVLSRRLMLEW</sequence>
<comment type="caution">
    <text evidence="1">The sequence shown here is derived from an EMBL/GenBank/DDBJ whole genome shotgun (WGS) entry which is preliminary data.</text>
</comment>
<dbReference type="OrthoDB" id="3763917at2759"/>
<organism evidence="1 2">
    <name type="scientific">Setomelanomma holmii</name>
    <dbReference type="NCBI Taxonomy" id="210430"/>
    <lineage>
        <taxon>Eukaryota</taxon>
        <taxon>Fungi</taxon>
        <taxon>Dikarya</taxon>
        <taxon>Ascomycota</taxon>
        <taxon>Pezizomycotina</taxon>
        <taxon>Dothideomycetes</taxon>
        <taxon>Pleosporomycetidae</taxon>
        <taxon>Pleosporales</taxon>
        <taxon>Pleosporineae</taxon>
        <taxon>Phaeosphaeriaceae</taxon>
        <taxon>Setomelanomma</taxon>
    </lineage>
</organism>
<proteinExistence type="predicted"/>